<dbReference type="Pfam" id="PF08220">
    <property type="entry name" value="HTH_DeoR"/>
    <property type="match status" value="1"/>
</dbReference>
<dbReference type="SMART" id="SM01134">
    <property type="entry name" value="DeoRC"/>
    <property type="match status" value="1"/>
</dbReference>
<evidence type="ECO:0000313" key="7">
    <source>
        <dbReference type="Proteomes" id="UP000183162"/>
    </source>
</evidence>
<organism evidence="5 7">
    <name type="scientific">Streptococcus equinus</name>
    <name type="common">Streptococcus bovis</name>
    <dbReference type="NCBI Taxonomy" id="1335"/>
    <lineage>
        <taxon>Bacteria</taxon>
        <taxon>Bacillati</taxon>
        <taxon>Bacillota</taxon>
        <taxon>Bacilli</taxon>
        <taxon>Lactobacillales</taxon>
        <taxon>Streptococcaceae</taxon>
        <taxon>Streptococcus</taxon>
    </lineage>
</organism>
<dbReference type="EMBL" id="FZRA01000002">
    <property type="protein sequence ID" value="SNU07272.1"/>
    <property type="molecule type" value="Genomic_DNA"/>
</dbReference>
<dbReference type="PROSITE" id="PS51000">
    <property type="entry name" value="HTH_DEOR_2"/>
    <property type="match status" value="1"/>
</dbReference>
<dbReference type="InterPro" id="IPR050313">
    <property type="entry name" value="Carb_Metab_HTH_regulators"/>
</dbReference>
<dbReference type="EMBL" id="FNGX01000005">
    <property type="protein sequence ID" value="SDL78367.1"/>
    <property type="molecule type" value="Genomic_DNA"/>
</dbReference>
<dbReference type="PRINTS" id="PR00037">
    <property type="entry name" value="HTHLACR"/>
</dbReference>
<dbReference type="AlphaFoldDB" id="A0A1G9MWR9"/>
<protein>
    <submittedName>
        <fullName evidence="5">Transcriptional regulator, DeoR family</fullName>
    </submittedName>
</protein>
<dbReference type="Gene3D" id="3.40.50.1360">
    <property type="match status" value="1"/>
</dbReference>
<dbReference type="Proteomes" id="UP000214649">
    <property type="component" value="Unassembled WGS sequence"/>
</dbReference>
<evidence type="ECO:0000313" key="6">
    <source>
        <dbReference type="EMBL" id="SNU07272.1"/>
    </source>
</evidence>
<reference evidence="5 7" key="1">
    <citation type="submission" date="2016-10" db="EMBL/GenBank/DDBJ databases">
        <authorList>
            <person name="de Groot N.N."/>
        </authorList>
    </citation>
    <scope>NUCLEOTIDE SEQUENCE [LARGE SCALE GENOMIC DNA]</scope>
    <source>
        <strain evidence="5 7">Sb09</strain>
    </source>
</reference>
<dbReference type="GO" id="GO:0003700">
    <property type="term" value="F:DNA-binding transcription factor activity"/>
    <property type="evidence" value="ECO:0007669"/>
    <property type="project" value="InterPro"/>
</dbReference>
<dbReference type="Proteomes" id="UP000183162">
    <property type="component" value="Unassembled WGS sequence"/>
</dbReference>
<evidence type="ECO:0000256" key="2">
    <source>
        <dbReference type="ARBA" id="ARBA00023125"/>
    </source>
</evidence>
<dbReference type="InterPro" id="IPR036390">
    <property type="entry name" value="WH_DNA-bd_sf"/>
</dbReference>
<dbReference type="GO" id="GO:0003677">
    <property type="term" value="F:DNA binding"/>
    <property type="evidence" value="ECO:0007669"/>
    <property type="project" value="UniProtKB-KW"/>
</dbReference>
<gene>
    <name evidence="5" type="ORF">SAMN05216400_1611</name>
    <name evidence="6" type="ORF">SAMN05216470_0705</name>
</gene>
<sequence>MEVMRILKSKRKQLIMQKLSHDKFVRLDDLVSLLDTSESTVRRDLDELESERKLHRVHGGAELPHSLQEEFTNQQKSIKNIQEKKLVAQKAAEMISNDEVIFVDAGTTNELLLGYLNQDNLTVVTNSIHHAAKLVDKNVKTIIIGGHVKKSTDASIGVAAYDQIRQLNFDKAFLGINGIDEKFLTTPDVEEAVIKRTVIENARKTYVVTDSSKIGRISFAKVEKIENVTIITNQSSGALMKKIKENTRVIEV</sequence>
<dbReference type="PANTHER" id="PTHR30363:SF56">
    <property type="entry name" value="TRANSCRIPTIONAL REGULATOR, DEOR FAMILY"/>
    <property type="match status" value="1"/>
</dbReference>
<dbReference type="InterPro" id="IPR037171">
    <property type="entry name" value="NagB/RpiA_transferase-like"/>
</dbReference>
<feature type="domain" description="HTH deoR-type" evidence="4">
    <location>
        <begin position="8"/>
        <end position="63"/>
    </location>
</feature>
<dbReference type="Pfam" id="PF00455">
    <property type="entry name" value="DeoRC"/>
    <property type="match status" value="1"/>
</dbReference>
<keyword evidence="3" id="KW-0804">Transcription</keyword>
<dbReference type="PANTHER" id="PTHR30363">
    <property type="entry name" value="HTH-TYPE TRANSCRIPTIONAL REGULATOR SRLR-RELATED"/>
    <property type="match status" value="1"/>
</dbReference>
<keyword evidence="2" id="KW-0238">DNA-binding</keyword>
<proteinExistence type="predicted"/>
<accession>A0A1G9MWR9</accession>
<reference evidence="6 8" key="2">
    <citation type="submission" date="2017-07" db="EMBL/GenBank/DDBJ databases">
        <authorList>
            <person name="Sun Z.S."/>
            <person name="Albrecht U."/>
            <person name="Echele G."/>
            <person name="Lee C.C."/>
        </authorList>
    </citation>
    <scope>NUCLEOTIDE SEQUENCE [LARGE SCALE GENOMIC DNA]</scope>
    <source>
        <strain evidence="6 8">AR3</strain>
    </source>
</reference>
<evidence type="ECO:0000259" key="4">
    <source>
        <dbReference type="PROSITE" id="PS51000"/>
    </source>
</evidence>
<dbReference type="SUPFAM" id="SSF46785">
    <property type="entry name" value="Winged helix' DNA-binding domain"/>
    <property type="match status" value="1"/>
</dbReference>
<dbReference type="InterPro" id="IPR001034">
    <property type="entry name" value="DeoR_HTH"/>
</dbReference>
<dbReference type="InterPro" id="IPR014036">
    <property type="entry name" value="DeoR-like_C"/>
</dbReference>
<keyword evidence="1" id="KW-0805">Transcription regulation</keyword>
<evidence type="ECO:0000256" key="1">
    <source>
        <dbReference type="ARBA" id="ARBA00023015"/>
    </source>
</evidence>
<dbReference type="PROSITE" id="PS00894">
    <property type="entry name" value="HTH_DEOR_1"/>
    <property type="match status" value="1"/>
</dbReference>
<dbReference type="InterPro" id="IPR018356">
    <property type="entry name" value="Tscrpt_reg_HTH_DeoR_CS"/>
</dbReference>
<evidence type="ECO:0000313" key="8">
    <source>
        <dbReference type="Proteomes" id="UP000214649"/>
    </source>
</evidence>
<dbReference type="SMART" id="SM00420">
    <property type="entry name" value="HTH_DEOR"/>
    <property type="match status" value="1"/>
</dbReference>
<evidence type="ECO:0000256" key="3">
    <source>
        <dbReference type="ARBA" id="ARBA00023163"/>
    </source>
</evidence>
<evidence type="ECO:0000313" key="5">
    <source>
        <dbReference type="EMBL" id="SDL78367.1"/>
    </source>
</evidence>
<name>A0A1G9MWR9_STREI</name>
<dbReference type="SUPFAM" id="SSF100950">
    <property type="entry name" value="NagB/RpiA/CoA transferase-like"/>
    <property type="match status" value="1"/>
</dbReference>